<dbReference type="Proteomes" id="UP000094757">
    <property type="component" value="Chromosome"/>
</dbReference>
<dbReference type="InterPro" id="IPR000304">
    <property type="entry name" value="Pyrroline-COOH_reductase"/>
</dbReference>
<keyword evidence="3 6" id="KW-0521">NADP</keyword>
<comment type="pathway">
    <text evidence="6 9">Amino-acid biosynthesis; L-proline biosynthesis; L-proline from L-glutamate 5-semialdehyde: step 1/1.</text>
</comment>
<dbReference type="NCBIfam" id="TIGR00112">
    <property type="entry name" value="proC"/>
    <property type="match status" value="1"/>
</dbReference>
<comment type="function">
    <text evidence="5 6">Catalyzes the reduction of 1-pyrroline-5-carboxylate (PCA) to L-proline.</text>
</comment>
<organism evidence="12 13">
    <name type="scientific">Dialister pneumosintes</name>
    <dbReference type="NCBI Taxonomy" id="39950"/>
    <lineage>
        <taxon>Bacteria</taxon>
        <taxon>Bacillati</taxon>
        <taxon>Bacillota</taxon>
        <taxon>Negativicutes</taxon>
        <taxon>Veillonellales</taxon>
        <taxon>Veillonellaceae</taxon>
        <taxon>Dialister</taxon>
    </lineage>
</organism>
<dbReference type="PIRSF" id="PIRSF000193">
    <property type="entry name" value="Pyrrol-5-carb_rd"/>
    <property type="match status" value="1"/>
</dbReference>
<keyword evidence="4 6" id="KW-0560">Oxidoreductase</keyword>
<dbReference type="GO" id="GO:0005737">
    <property type="term" value="C:cytoplasm"/>
    <property type="evidence" value="ECO:0007669"/>
    <property type="project" value="UniProtKB-SubCell"/>
</dbReference>
<dbReference type="Gene3D" id="1.10.3730.10">
    <property type="entry name" value="ProC C-terminal domain-like"/>
    <property type="match status" value="1"/>
</dbReference>
<evidence type="ECO:0000256" key="4">
    <source>
        <dbReference type="ARBA" id="ARBA00023002"/>
    </source>
</evidence>
<sequence length="268" mass="27921">MKRVLLVGAGSMGKAILSGCIKNQIWNKDEIIIKGRNEESSRIIAEELGVDFSLDGHEAGQVDMVLIAVKPNVVESVLSMIAPYKPKRVLSVAAAIPISFLESLLMEGTEVIRVMPNTPCSIGEGMTAIAPGNTSSEAFIQQAQLIFSSLGKAVVVTEKQLDALGALAGAGPGYAFVIIDALADAGVMVGLPRDLAIIAAAQTLYGAAKMVLDTGAHPAILRDGVTSPGGTTIAGIHAMEQGGIRASLMDGVKACMAKSDEMSKIYER</sequence>
<name>A0A1B3WEI2_9FIRM</name>
<dbReference type="Pfam" id="PF14748">
    <property type="entry name" value="P5CR_dimer"/>
    <property type="match status" value="1"/>
</dbReference>
<gene>
    <name evidence="6" type="primary">proC</name>
    <name evidence="12" type="ORF">BCB69_05085</name>
</gene>
<evidence type="ECO:0000256" key="2">
    <source>
        <dbReference type="ARBA" id="ARBA00022650"/>
    </source>
</evidence>
<dbReference type="SUPFAM" id="SSF48179">
    <property type="entry name" value="6-phosphogluconate dehydrogenase C-terminal domain-like"/>
    <property type="match status" value="1"/>
</dbReference>
<dbReference type="PROSITE" id="PS00521">
    <property type="entry name" value="P5CR"/>
    <property type="match status" value="1"/>
</dbReference>
<reference evidence="13" key="1">
    <citation type="submission" date="2016-08" db="EMBL/GenBank/DDBJ databases">
        <authorList>
            <person name="Holder M.E."/>
            <person name="Ajami N.J."/>
            <person name="Petrosino J.F."/>
        </authorList>
    </citation>
    <scope>NUCLEOTIDE SEQUENCE [LARGE SCALE GENOMIC DNA]</scope>
    <source>
        <strain evidence="13">F0677</strain>
    </source>
</reference>
<dbReference type="SUPFAM" id="SSF51735">
    <property type="entry name" value="NAD(P)-binding Rossmann-fold domains"/>
    <property type="match status" value="1"/>
</dbReference>
<accession>A0A1B3WEI2</accession>
<comment type="similarity">
    <text evidence="1 6 9">Belongs to the pyrroline-5-carboxylate reductase family.</text>
</comment>
<evidence type="ECO:0000256" key="7">
    <source>
        <dbReference type="NCBIfam" id="TIGR00112"/>
    </source>
</evidence>
<dbReference type="Gene3D" id="3.40.50.720">
    <property type="entry name" value="NAD(P)-binding Rossmann-like Domain"/>
    <property type="match status" value="1"/>
</dbReference>
<feature type="domain" description="Pyrroline-5-carboxylate reductase catalytic N-terminal" evidence="10">
    <location>
        <begin position="5"/>
        <end position="94"/>
    </location>
</feature>
<feature type="binding site" evidence="8">
    <location>
        <begin position="68"/>
        <end position="71"/>
    </location>
    <ligand>
        <name>NADP(+)</name>
        <dbReference type="ChEBI" id="CHEBI:58349"/>
    </ligand>
</feature>
<dbReference type="InterPro" id="IPR036291">
    <property type="entry name" value="NAD(P)-bd_dom_sf"/>
</dbReference>
<dbReference type="InterPro" id="IPR008927">
    <property type="entry name" value="6-PGluconate_DH-like_C_sf"/>
</dbReference>
<dbReference type="EC" id="1.5.1.2" evidence="6 7"/>
<dbReference type="FunFam" id="1.10.3730.10:FF:000001">
    <property type="entry name" value="Pyrroline-5-carboxylate reductase"/>
    <property type="match status" value="1"/>
</dbReference>
<dbReference type="KEGG" id="dpn:BCB69_05085"/>
<dbReference type="HAMAP" id="MF_01925">
    <property type="entry name" value="P5C_reductase"/>
    <property type="match status" value="1"/>
</dbReference>
<dbReference type="PANTHER" id="PTHR11645">
    <property type="entry name" value="PYRROLINE-5-CARBOXYLATE REDUCTASE"/>
    <property type="match status" value="1"/>
</dbReference>
<evidence type="ECO:0000259" key="11">
    <source>
        <dbReference type="Pfam" id="PF14748"/>
    </source>
</evidence>
<dbReference type="GO" id="GO:0055129">
    <property type="term" value="P:L-proline biosynthetic process"/>
    <property type="evidence" value="ECO:0007669"/>
    <property type="project" value="UniProtKB-UniRule"/>
</dbReference>
<dbReference type="STRING" id="39950.BCB69_05085"/>
<evidence type="ECO:0000313" key="13">
    <source>
        <dbReference type="Proteomes" id="UP000094757"/>
    </source>
</evidence>
<evidence type="ECO:0000313" key="12">
    <source>
        <dbReference type="EMBL" id="AOH39374.1"/>
    </source>
</evidence>
<protein>
    <recommendedName>
        <fullName evidence="6 7">Pyrroline-5-carboxylate reductase</fullName>
        <shortName evidence="6">P5C reductase</shortName>
        <shortName evidence="6">P5CR</shortName>
        <ecNumber evidence="6 7">1.5.1.2</ecNumber>
    </recommendedName>
    <alternativeName>
        <fullName evidence="6">PCA reductase</fullName>
    </alternativeName>
</protein>
<comment type="catalytic activity">
    <reaction evidence="6">
        <text>L-proline + NAD(+) = (S)-1-pyrroline-5-carboxylate + NADH + 2 H(+)</text>
        <dbReference type="Rhea" id="RHEA:14105"/>
        <dbReference type="ChEBI" id="CHEBI:15378"/>
        <dbReference type="ChEBI" id="CHEBI:17388"/>
        <dbReference type="ChEBI" id="CHEBI:57540"/>
        <dbReference type="ChEBI" id="CHEBI:57945"/>
        <dbReference type="ChEBI" id="CHEBI:60039"/>
        <dbReference type="EC" id="1.5.1.2"/>
    </reaction>
</comment>
<evidence type="ECO:0000256" key="3">
    <source>
        <dbReference type="ARBA" id="ARBA00022857"/>
    </source>
</evidence>
<evidence type="ECO:0000256" key="5">
    <source>
        <dbReference type="ARBA" id="ARBA00058118"/>
    </source>
</evidence>
<dbReference type="RefSeq" id="WP_022513220.1">
    <property type="nucleotide sequence ID" value="NZ_CP017037.1"/>
</dbReference>
<dbReference type="Pfam" id="PF03807">
    <property type="entry name" value="F420_oxidored"/>
    <property type="match status" value="1"/>
</dbReference>
<keyword evidence="6" id="KW-0963">Cytoplasm</keyword>
<evidence type="ECO:0000259" key="10">
    <source>
        <dbReference type="Pfam" id="PF03807"/>
    </source>
</evidence>
<comment type="subcellular location">
    <subcellularLocation>
        <location evidence="6">Cytoplasm</location>
    </subcellularLocation>
</comment>
<dbReference type="GO" id="GO:0004735">
    <property type="term" value="F:pyrroline-5-carboxylate reductase activity"/>
    <property type="evidence" value="ECO:0007669"/>
    <property type="project" value="UniProtKB-UniRule"/>
</dbReference>
<dbReference type="InterPro" id="IPR029036">
    <property type="entry name" value="P5CR_dimer"/>
</dbReference>
<dbReference type="PANTHER" id="PTHR11645:SF0">
    <property type="entry name" value="PYRROLINE-5-CARBOXYLATE REDUCTASE 3"/>
    <property type="match status" value="1"/>
</dbReference>
<keyword evidence="6 9" id="KW-0028">Amino-acid biosynthesis</keyword>
<dbReference type="UniPathway" id="UPA00098">
    <property type="reaction ID" value="UER00361"/>
</dbReference>
<dbReference type="InterPro" id="IPR028939">
    <property type="entry name" value="P5C_Rdtase_cat_N"/>
</dbReference>
<proteinExistence type="inferred from homology"/>
<evidence type="ECO:0000256" key="1">
    <source>
        <dbReference type="ARBA" id="ARBA00005525"/>
    </source>
</evidence>
<evidence type="ECO:0000256" key="6">
    <source>
        <dbReference type="HAMAP-Rule" id="MF_01925"/>
    </source>
</evidence>
<keyword evidence="2 6" id="KW-0641">Proline biosynthesis</keyword>
<comment type="catalytic activity">
    <reaction evidence="6 9">
        <text>L-proline + NADP(+) = (S)-1-pyrroline-5-carboxylate + NADPH + 2 H(+)</text>
        <dbReference type="Rhea" id="RHEA:14109"/>
        <dbReference type="ChEBI" id="CHEBI:15378"/>
        <dbReference type="ChEBI" id="CHEBI:17388"/>
        <dbReference type="ChEBI" id="CHEBI:57783"/>
        <dbReference type="ChEBI" id="CHEBI:58349"/>
        <dbReference type="ChEBI" id="CHEBI:60039"/>
        <dbReference type="EC" id="1.5.1.2"/>
    </reaction>
</comment>
<dbReference type="AlphaFoldDB" id="A0A1B3WEI2"/>
<evidence type="ECO:0000256" key="8">
    <source>
        <dbReference type="PIRSR" id="PIRSR000193-1"/>
    </source>
</evidence>
<feature type="domain" description="Pyrroline-5-carboxylate reductase dimerisation" evidence="11">
    <location>
        <begin position="158"/>
        <end position="262"/>
    </location>
</feature>
<dbReference type="InterPro" id="IPR053790">
    <property type="entry name" value="P5CR-like_CS"/>
</dbReference>
<dbReference type="EMBL" id="CP017037">
    <property type="protein sequence ID" value="AOH39374.1"/>
    <property type="molecule type" value="Genomic_DNA"/>
</dbReference>
<evidence type="ECO:0000256" key="9">
    <source>
        <dbReference type="RuleBase" id="RU003903"/>
    </source>
</evidence>